<accession>A0A7W2DXT2</accession>
<sequence length="149" mass="16295">MLIEELFQGLVAVLTVVCHLSAAVVARARRMRASPSGSGQCSRPRAVQVGAADQQGVAVRPGQPRLVATETGRFGKRFAAVTVRTPDRRWCPIEIEAASRCRFAEWDFAVDEVLDAYFEDDGPETASGPGPSPRRSEVGQRREAARRRC</sequence>
<dbReference type="Proteomes" id="UP000587608">
    <property type="component" value="Unassembled WGS sequence"/>
</dbReference>
<feature type="region of interest" description="Disordered" evidence="1">
    <location>
        <begin position="119"/>
        <end position="149"/>
    </location>
</feature>
<organism evidence="3 4">
    <name type="scientific">Streptomyces griseoaurantiacus</name>
    <dbReference type="NCBI Taxonomy" id="68213"/>
    <lineage>
        <taxon>Bacteria</taxon>
        <taxon>Bacillati</taxon>
        <taxon>Actinomycetota</taxon>
        <taxon>Actinomycetes</taxon>
        <taxon>Kitasatosporales</taxon>
        <taxon>Streptomycetaceae</taxon>
        <taxon>Streptomyces</taxon>
        <taxon>Streptomyces aurantiacus group</taxon>
    </lineage>
</organism>
<evidence type="ECO:0000256" key="1">
    <source>
        <dbReference type="SAM" id="MobiDB-lite"/>
    </source>
</evidence>
<gene>
    <name evidence="3" type="ORF">H1X69_26735</name>
</gene>
<feature type="transmembrane region" description="Helical" evidence="2">
    <location>
        <begin position="6"/>
        <end position="26"/>
    </location>
</feature>
<evidence type="ECO:0000256" key="2">
    <source>
        <dbReference type="SAM" id="Phobius"/>
    </source>
</evidence>
<keyword evidence="2" id="KW-1133">Transmembrane helix</keyword>
<dbReference type="GeneID" id="96894945"/>
<evidence type="ECO:0000313" key="4">
    <source>
        <dbReference type="Proteomes" id="UP000587608"/>
    </source>
</evidence>
<dbReference type="RefSeq" id="WP_191854434.1">
    <property type="nucleotide sequence ID" value="NZ_CP108326.1"/>
</dbReference>
<keyword evidence="2" id="KW-0472">Membrane</keyword>
<dbReference type="AlphaFoldDB" id="A0A7W2DXT2"/>
<reference evidence="3 4" key="1">
    <citation type="submission" date="2020-07" db="EMBL/GenBank/DDBJ databases">
        <title>Differential regulation of undecylprodigiosin biosynthesis in the yeast-scavenging Streptomyces strain MBK6.</title>
        <authorList>
            <person name="Baral B."/>
            <person name="Siitonen V."/>
            <person name="Laughlin M."/>
            <person name="Yamada K."/>
            <person name="Ilomaeki M."/>
            <person name="Metsae-Ketelae M."/>
            <person name="Niemi J."/>
        </authorList>
    </citation>
    <scope>NUCLEOTIDE SEQUENCE [LARGE SCALE GENOMIC DNA]</scope>
    <source>
        <strain evidence="3 4">MBK6</strain>
    </source>
</reference>
<dbReference type="EMBL" id="JACERG010000017">
    <property type="protein sequence ID" value="MBA5224973.1"/>
    <property type="molecule type" value="Genomic_DNA"/>
</dbReference>
<proteinExistence type="predicted"/>
<feature type="compositionally biased region" description="Basic and acidic residues" evidence="1">
    <location>
        <begin position="134"/>
        <end position="143"/>
    </location>
</feature>
<keyword evidence="2" id="KW-0812">Transmembrane</keyword>
<protein>
    <submittedName>
        <fullName evidence="3">Uncharacterized protein</fullName>
    </submittedName>
</protein>
<evidence type="ECO:0000313" key="3">
    <source>
        <dbReference type="EMBL" id="MBA5224973.1"/>
    </source>
</evidence>
<name>A0A7W2DXT2_9ACTN</name>
<comment type="caution">
    <text evidence="3">The sequence shown here is derived from an EMBL/GenBank/DDBJ whole genome shotgun (WGS) entry which is preliminary data.</text>
</comment>